<evidence type="ECO:0000313" key="1">
    <source>
        <dbReference type="EMBL" id="PLC52036.1"/>
    </source>
</evidence>
<dbReference type="OrthoDB" id="9008877at2"/>
<comment type="caution">
    <text evidence="1">The sequence shown here is derived from an EMBL/GenBank/DDBJ whole genome shotgun (WGS) entry which is preliminary data.</text>
</comment>
<sequence length="94" mass="10599">MPLPSQYLVINLSPEQQHTLRERAEFFGLKESELILWALDAMTARSAEREVLNLLDEIEASSKAACRAVDDALSFVAESNQRIARMEARSNVVH</sequence>
<dbReference type="AlphaFoldDB" id="A0A2N4UAI5"/>
<protein>
    <submittedName>
        <fullName evidence="1">Uncharacterized protein</fullName>
    </submittedName>
</protein>
<dbReference type="Proteomes" id="UP000234328">
    <property type="component" value="Unassembled WGS sequence"/>
</dbReference>
<evidence type="ECO:0000313" key="2">
    <source>
        <dbReference type="Proteomes" id="UP000234328"/>
    </source>
</evidence>
<keyword evidence="2" id="KW-1185">Reference proteome</keyword>
<dbReference type="EMBL" id="PDNV01000020">
    <property type="protein sequence ID" value="PLC52036.1"/>
    <property type="molecule type" value="Genomic_DNA"/>
</dbReference>
<accession>A0A2N4UAI5</accession>
<name>A0A2N4UAI5_9BURK</name>
<reference evidence="1 2" key="1">
    <citation type="submission" date="2017-10" db="EMBL/GenBank/DDBJ databases">
        <title>Two draft genome sequences of Pusillimonas sp. strains isolated from a nitrate- and radionuclide-contaminated groundwater in Russia.</title>
        <authorList>
            <person name="Grouzdev D.S."/>
            <person name="Tourova T.P."/>
            <person name="Goeva M.A."/>
            <person name="Babich T.L."/>
            <person name="Sokolova D.S."/>
            <person name="Abdullin R."/>
            <person name="Poltaraus A.B."/>
            <person name="Toshchakov S.V."/>
            <person name="Nazina T.N."/>
        </authorList>
    </citation>
    <scope>NUCLEOTIDE SEQUENCE [LARGE SCALE GENOMIC DNA]</scope>
    <source>
        <strain evidence="1 2">JR1/69-2-13</strain>
    </source>
</reference>
<organism evidence="1 2">
    <name type="scientific">Pollutimonas nitritireducens</name>
    <dbReference type="NCBI Taxonomy" id="2045209"/>
    <lineage>
        <taxon>Bacteria</taxon>
        <taxon>Pseudomonadati</taxon>
        <taxon>Pseudomonadota</taxon>
        <taxon>Betaproteobacteria</taxon>
        <taxon>Burkholderiales</taxon>
        <taxon>Alcaligenaceae</taxon>
        <taxon>Pollutimonas</taxon>
    </lineage>
</organism>
<dbReference type="RefSeq" id="WP_102071867.1">
    <property type="nucleotide sequence ID" value="NZ_PDNV01000020.1"/>
</dbReference>
<gene>
    <name evidence="1" type="ORF">CR155_20275</name>
</gene>
<proteinExistence type="predicted"/>